<keyword evidence="2" id="KW-0808">Transferase</keyword>
<feature type="transmembrane region" description="Helical" evidence="7">
    <location>
        <begin position="524"/>
        <end position="546"/>
    </location>
</feature>
<evidence type="ECO:0000256" key="2">
    <source>
        <dbReference type="ARBA" id="ARBA00022679"/>
    </source>
</evidence>
<evidence type="ECO:0000259" key="8">
    <source>
        <dbReference type="PROSITE" id="PS50011"/>
    </source>
</evidence>
<evidence type="ECO:0000256" key="4">
    <source>
        <dbReference type="ARBA" id="ARBA00022777"/>
    </source>
</evidence>
<feature type="region of interest" description="Disordered" evidence="6">
    <location>
        <begin position="1"/>
        <end position="23"/>
    </location>
</feature>
<feature type="compositionally biased region" description="Pro residues" evidence="6">
    <location>
        <begin position="453"/>
        <end position="462"/>
    </location>
</feature>
<keyword evidence="5" id="KW-0067">ATP-binding</keyword>
<dbReference type="GO" id="GO:0005524">
    <property type="term" value="F:ATP binding"/>
    <property type="evidence" value="ECO:0007669"/>
    <property type="project" value="UniProtKB-KW"/>
</dbReference>
<keyword evidence="7" id="KW-0812">Transmembrane</keyword>
<dbReference type="Gene3D" id="1.10.510.10">
    <property type="entry name" value="Transferase(Phosphotransferase) domain 1"/>
    <property type="match status" value="1"/>
</dbReference>
<evidence type="ECO:0000256" key="6">
    <source>
        <dbReference type="SAM" id="MobiDB-lite"/>
    </source>
</evidence>
<gene>
    <name evidence="9" type="ORF">GFD30_06080</name>
</gene>
<keyword evidence="10" id="KW-1185">Reference proteome</keyword>
<name>A0A6L5G686_9ACTN</name>
<feature type="region of interest" description="Disordered" evidence="6">
    <location>
        <begin position="343"/>
        <end position="509"/>
    </location>
</feature>
<proteinExistence type="predicted"/>
<organism evidence="9 10">
    <name type="scientific">Glycomyces albidus</name>
    <dbReference type="NCBI Taxonomy" id="2656774"/>
    <lineage>
        <taxon>Bacteria</taxon>
        <taxon>Bacillati</taxon>
        <taxon>Actinomycetota</taxon>
        <taxon>Actinomycetes</taxon>
        <taxon>Glycomycetales</taxon>
        <taxon>Glycomycetaceae</taxon>
        <taxon>Glycomyces</taxon>
    </lineage>
</organism>
<feature type="compositionally biased region" description="Basic and acidic residues" evidence="6">
    <location>
        <begin position="484"/>
        <end position="493"/>
    </location>
</feature>
<dbReference type="SMART" id="SM00220">
    <property type="entry name" value="S_TKc"/>
    <property type="match status" value="1"/>
</dbReference>
<dbReference type="CDD" id="cd14014">
    <property type="entry name" value="STKc_PknB_like"/>
    <property type="match status" value="1"/>
</dbReference>
<comment type="caution">
    <text evidence="9">The sequence shown here is derived from an EMBL/GenBank/DDBJ whole genome shotgun (WGS) entry which is preliminary data.</text>
</comment>
<keyword evidence="4 9" id="KW-0418">Kinase</keyword>
<keyword evidence="7" id="KW-1133">Transmembrane helix</keyword>
<dbReference type="InterPro" id="IPR050660">
    <property type="entry name" value="NEK_Ser/Thr_kinase"/>
</dbReference>
<feature type="region of interest" description="Disordered" evidence="6">
    <location>
        <begin position="47"/>
        <end position="67"/>
    </location>
</feature>
<evidence type="ECO:0000313" key="9">
    <source>
        <dbReference type="EMBL" id="MQM25146.1"/>
    </source>
</evidence>
<dbReference type="EC" id="2.7.11.1" evidence="1"/>
<dbReference type="PANTHER" id="PTHR43671">
    <property type="entry name" value="SERINE/THREONINE-PROTEIN KINASE NEK"/>
    <property type="match status" value="1"/>
</dbReference>
<evidence type="ECO:0000313" key="10">
    <source>
        <dbReference type="Proteomes" id="UP000477750"/>
    </source>
</evidence>
<evidence type="ECO:0000256" key="1">
    <source>
        <dbReference type="ARBA" id="ARBA00012513"/>
    </source>
</evidence>
<dbReference type="AlphaFoldDB" id="A0A6L5G686"/>
<dbReference type="SUPFAM" id="SSF56112">
    <property type="entry name" value="Protein kinase-like (PK-like)"/>
    <property type="match status" value="1"/>
</dbReference>
<dbReference type="Proteomes" id="UP000477750">
    <property type="component" value="Unassembled WGS sequence"/>
</dbReference>
<evidence type="ECO:0000256" key="5">
    <source>
        <dbReference type="ARBA" id="ARBA00022840"/>
    </source>
</evidence>
<dbReference type="InterPro" id="IPR011009">
    <property type="entry name" value="Kinase-like_dom_sf"/>
</dbReference>
<dbReference type="PANTHER" id="PTHR43671:SF13">
    <property type="entry name" value="SERINE_THREONINE-PROTEIN KINASE NEK2"/>
    <property type="match status" value="1"/>
</dbReference>
<dbReference type="EMBL" id="WIAO01000005">
    <property type="protein sequence ID" value="MQM25146.1"/>
    <property type="molecule type" value="Genomic_DNA"/>
</dbReference>
<dbReference type="PROSITE" id="PS50011">
    <property type="entry name" value="PROTEIN_KINASE_DOM"/>
    <property type="match status" value="1"/>
</dbReference>
<feature type="domain" description="Protein kinase" evidence="8">
    <location>
        <begin position="79"/>
        <end position="333"/>
    </location>
</feature>
<feature type="compositionally biased region" description="Low complexity" evidence="6">
    <location>
        <begin position="424"/>
        <end position="451"/>
    </location>
</feature>
<dbReference type="InterPro" id="IPR008271">
    <property type="entry name" value="Ser/Thr_kinase_AS"/>
</dbReference>
<feature type="compositionally biased region" description="Basic and acidic residues" evidence="6">
    <location>
        <begin position="1"/>
        <end position="15"/>
    </location>
</feature>
<dbReference type="InterPro" id="IPR000719">
    <property type="entry name" value="Prot_kinase_dom"/>
</dbReference>
<dbReference type="Pfam" id="PF00069">
    <property type="entry name" value="Pkinase"/>
    <property type="match status" value="1"/>
</dbReference>
<keyword evidence="3" id="KW-0547">Nucleotide-binding</keyword>
<keyword evidence="7" id="KW-0472">Membrane</keyword>
<dbReference type="GO" id="GO:0004674">
    <property type="term" value="F:protein serine/threonine kinase activity"/>
    <property type="evidence" value="ECO:0007669"/>
    <property type="project" value="UniProtKB-EC"/>
</dbReference>
<protein>
    <recommendedName>
        <fullName evidence="1">non-specific serine/threonine protein kinase</fullName>
        <ecNumber evidence="1">2.7.11.1</ecNumber>
    </recommendedName>
</protein>
<reference evidence="9 10" key="1">
    <citation type="submission" date="2019-10" db="EMBL/GenBank/DDBJ databases">
        <title>Glycomyces albidus sp. nov., a novel actinomycete isolated from rhizosphere soil of wheat (Triticum aestivum L.).</title>
        <authorList>
            <person name="Qian L."/>
        </authorList>
    </citation>
    <scope>NUCLEOTIDE SEQUENCE [LARGE SCALE GENOMIC DNA]</scope>
    <source>
        <strain evidence="9 10">NEAU-7082</strain>
    </source>
</reference>
<dbReference type="PROSITE" id="PS00108">
    <property type="entry name" value="PROTEIN_KINASE_ST"/>
    <property type="match status" value="1"/>
</dbReference>
<evidence type="ECO:0000256" key="3">
    <source>
        <dbReference type="ARBA" id="ARBA00022741"/>
    </source>
</evidence>
<sequence length="681" mass="71661">MRPDTSRPEHARPSELDTGSTPRQIFGLHACRERRLLPVDTISSYGAPTGPLAPNATFSPPRTRPEPDPEALLHGIERLTGFTEIDRGAYSTVYSATRFDDGAEVAVKIESRPLTDDASRERFRHEVQTAGRLSDHPCVVKMLSAGLTHQANPYVVMERCRGSVADLLDRHTTIPPHRTIEIGIRIADALAAAHDAGIVHRDIKPANLLIDHHGHAVLADFGLSSLIPVPRPGERFTMMATPAYAPLEVFQMREIGPSADVYSLAATLYAMLSGNPPRFPADGDLDINEVAALFDLPIPAIPGISPLLLEMLRTALINNPDGRPTAVEFREFLASIPEASTGIIPRVADDPPRASVSPAPQGVYGAYSSPPTDFREPGSRAGLGSDRGFGAAPAPGYAELDGMPDSPSTLRLAPSKRRDGSPDTANPSSTRRAARAARSTAAAPASAGTARIPSPPVSPPVSPVASPAPSGDFGSETSRWESFGARDDDRDSRLPVPVPRNETGLTRRERRLKEGDTGSGIGRLIGMGAVGLVVLGLLITGAVWLFGGGDERTDLASQSMADDYVSECTLAVEGAGCVTEPTCFDAAFASVDCEAAHLWEAYATGQLPEGVADAEAARADATVAAACIDGQADGGPLSQLVSSEAVDWVTDVHVPGDGTFLCVAQLSDGTEASGATFPRAG</sequence>
<evidence type="ECO:0000256" key="7">
    <source>
        <dbReference type="SAM" id="Phobius"/>
    </source>
</evidence>
<accession>A0A6L5G686</accession>